<feature type="transmembrane region" description="Helical" evidence="1">
    <location>
        <begin position="169"/>
        <end position="188"/>
    </location>
</feature>
<feature type="transmembrane region" description="Helical" evidence="1">
    <location>
        <begin position="147"/>
        <end position="163"/>
    </location>
</feature>
<gene>
    <name evidence="3" type="ORF">ACFOVU_03055</name>
</gene>
<sequence length="520" mass="53458">MEALDHLLTGFGAALTPENLLWALLGVLLGTAVGVLPGLGSSMAVALLLPVTFSLDPVGAFIMFAGVYYGGLFGDSTAAILMNTPGQSSAIATTFEGHKMALRGRAPQALATAAIGAFMGAILSTTVVVFFSPAIIELALQFGPAEYFALAVFAFIATSAVVSESMVRGLIALGIGLTISVVGIDTLSGAERFTLGVPQLFEGFSIITVTVALLAIGEVLHVAGRMHTPDAPMSPARNTGTPWLKGADLRRTIPAWLRGTAFGLPFGVIPSGGSEIPTFLAYGSEKRLAARRARLGKGPDEFGKGAIEGVAAPEAAGSATAGTAMGALLGLGLPTSATAAIMLAAFQQYGMQPGPLLFERNGDLVWTLLASLFIGSIMLFILNLFFAPQWAKLLLIPKPYLYAGITVFSALGVYAAASSMVDLWLMLLLGLVGLMMRRYGIPLAPVLIAVILGPVAESELRRALAVSQGDVGALFDSGITLGIYGLLVAIGVIVAVNKVRGARAARAAAGPADKETAGAA</sequence>
<dbReference type="PANTHER" id="PTHR35342">
    <property type="entry name" value="TRICARBOXYLIC TRANSPORT PROTEIN"/>
    <property type="match status" value="1"/>
</dbReference>
<feature type="transmembrane region" description="Helical" evidence="1">
    <location>
        <begin position="400"/>
        <end position="427"/>
    </location>
</feature>
<keyword evidence="1" id="KW-0812">Transmembrane</keyword>
<feature type="transmembrane region" description="Helical" evidence="1">
    <location>
        <begin position="324"/>
        <end position="346"/>
    </location>
</feature>
<feature type="transmembrane region" description="Helical" evidence="1">
    <location>
        <begin position="20"/>
        <end position="39"/>
    </location>
</feature>
<keyword evidence="1" id="KW-0472">Membrane</keyword>
<dbReference type="PANTHER" id="PTHR35342:SF5">
    <property type="entry name" value="TRICARBOXYLIC TRANSPORT PROTEIN"/>
    <property type="match status" value="1"/>
</dbReference>
<feature type="transmembrane region" description="Helical" evidence="1">
    <location>
        <begin position="366"/>
        <end position="388"/>
    </location>
</feature>
<proteinExistence type="predicted"/>
<dbReference type="EMBL" id="JBHSBH010000003">
    <property type="protein sequence ID" value="MFC3994875.1"/>
    <property type="molecule type" value="Genomic_DNA"/>
</dbReference>
<feature type="domain" description="DUF112" evidence="2">
    <location>
        <begin position="20"/>
        <end position="447"/>
    </location>
</feature>
<dbReference type="RefSeq" id="WP_378529721.1">
    <property type="nucleotide sequence ID" value="NZ_JBHSBH010000003.1"/>
</dbReference>
<keyword evidence="4" id="KW-1185">Reference proteome</keyword>
<keyword evidence="1" id="KW-1133">Transmembrane helix</keyword>
<comment type="caution">
    <text evidence="3">The sequence shown here is derived from an EMBL/GenBank/DDBJ whole genome shotgun (WGS) entry which is preliminary data.</text>
</comment>
<evidence type="ECO:0000313" key="3">
    <source>
        <dbReference type="EMBL" id="MFC3994875.1"/>
    </source>
</evidence>
<accession>A0ABV8FJR6</accession>
<reference evidence="4" key="1">
    <citation type="journal article" date="2019" name="Int. J. Syst. Evol. Microbiol.">
        <title>The Global Catalogue of Microorganisms (GCM) 10K type strain sequencing project: providing services to taxonomists for standard genome sequencing and annotation.</title>
        <authorList>
            <consortium name="The Broad Institute Genomics Platform"/>
            <consortium name="The Broad Institute Genome Sequencing Center for Infectious Disease"/>
            <person name="Wu L."/>
            <person name="Ma J."/>
        </authorList>
    </citation>
    <scope>NUCLEOTIDE SEQUENCE [LARGE SCALE GENOMIC DNA]</scope>
    <source>
        <strain evidence="4">TBRC 1826</strain>
    </source>
</reference>
<dbReference type="Pfam" id="PF01970">
    <property type="entry name" value="TctA"/>
    <property type="match status" value="1"/>
</dbReference>
<feature type="transmembrane region" description="Helical" evidence="1">
    <location>
        <begin position="109"/>
        <end position="135"/>
    </location>
</feature>
<feature type="transmembrane region" description="Helical" evidence="1">
    <location>
        <begin position="46"/>
        <end position="69"/>
    </location>
</feature>
<name>A0ABV8FJR6_9ACTN</name>
<evidence type="ECO:0000259" key="2">
    <source>
        <dbReference type="Pfam" id="PF01970"/>
    </source>
</evidence>
<protein>
    <submittedName>
        <fullName evidence="3">Tripartite tricarboxylate transporter permease</fullName>
    </submittedName>
</protein>
<feature type="transmembrane region" description="Helical" evidence="1">
    <location>
        <begin position="200"/>
        <end position="223"/>
    </location>
</feature>
<evidence type="ECO:0000256" key="1">
    <source>
        <dbReference type="SAM" id="Phobius"/>
    </source>
</evidence>
<dbReference type="Proteomes" id="UP001595847">
    <property type="component" value="Unassembled WGS sequence"/>
</dbReference>
<feature type="transmembrane region" description="Helical" evidence="1">
    <location>
        <begin position="477"/>
        <end position="496"/>
    </location>
</feature>
<organism evidence="3 4">
    <name type="scientific">Nocardiopsis sediminis</name>
    <dbReference type="NCBI Taxonomy" id="1778267"/>
    <lineage>
        <taxon>Bacteria</taxon>
        <taxon>Bacillati</taxon>
        <taxon>Actinomycetota</taxon>
        <taxon>Actinomycetes</taxon>
        <taxon>Streptosporangiales</taxon>
        <taxon>Nocardiopsidaceae</taxon>
        <taxon>Nocardiopsis</taxon>
    </lineage>
</organism>
<evidence type="ECO:0000313" key="4">
    <source>
        <dbReference type="Proteomes" id="UP001595847"/>
    </source>
</evidence>
<dbReference type="InterPro" id="IPR002823">
    <property type="entry name" value="DUF112_TM"/>
</dbReference>